<dbReference type="Gene3D" id="2.90.10.10">
    <property type="entry name" value="Bulb-type lectin domain"/>
    <property type="match status" value="1"/>
</dbReference>
<dbReference type="InterPro" id="IPR036426">
    <property type="entry name" value="Bulb-type_lectin_dom_sf"/>
</dbReference>
<gene>
    <name evidence="2" type="ORF">OAUR00152_LOCUS20430</name>
</gene>
<name>A0A7S4MXF2_9STRA</name>
<accession>A0A7S4MXF2</accession>
<reference evidence="2" key="1">
    <citation type="submission" date="2021-01" db="EMBL/GenBank/DDBJ databases">
        <authorList>
            <person name="Corre E."/>
            <person name="Pelletier E."/>
            <person name="Niang G."/>
            <person name="Scheremetjew M."/>
            <person name="Finn R."/>
            <person name="Kale V."/>
            <person name="Holt S."/>
            <person name="Cochrane G."/>
            <person name="Meng A."/>
            <person name="Brown T."/>
            <person name="Cohen L."/>
        </authorList>
    </citation>
    <scope>NUCLEOTIDE SEQUENCE</scope>
    <source>
        <strain evidence="2">Isolate 1302-5</strain>
    </source>
</reference>
<evidence type="ECO:0000313" key="2">
    <source>
        <dbReference type="EMBL" id="CAE2249260.1"/>
    </source>
</evidence>
<dbReference type="AlphaFoldDB" id="A0A7S4MXF2"/>
<keyword evidence="1" id="KW-0732">Signal</keyword>
<organism evidence="2">
    <name type="scientific">Odontella aurita</name>
    <dbReference type="NCBI Taxonomy" id="265563"/>
    <lineage>
        <taxon>Eukaryota</taxon>
        <taxon>Sar</taxon>
        <taxon>Stramenopiles</taxon>
        <taxon>Ochrophyta</taxon>
        <taxon>Bacillariophyta</taxon>
        <taxon>Mediophyceae</taxon>
        <taxon>Biddulphiophycidae</taxon>
        <taxon>Eupodiscales</taxon>
        <taxon>Odontellaceae</taxon>
        <taxon>Odontella</taxon>
    </lineage>
</organism>
<proteinExistence type="predicted"/>
<feature type="signal peptide" evidence="1">
    <location>
        <begin position="1"/>
        <end position="18"/>
    </location>
</feature>
<dbReference type="EMBL" id="HBKQ01030050">
    <property type="protein sequence ID" value="CAE2249260.1"/>
    <property type="molecule type" value="Transcribed_RNA"/>
</dbReference>
<evidence type="ECO:0000256" key="1">
    <source>
        <dbReference type="SAM" id="SignalP"/>
    </source>
</evidence>
<protein>
    <recommendedName>
        <fullName evidence="3">Cyanovirin-N domain-containing protein</fullName>
    </recommendedName>
</protein>
<evidence type="ECO:0008006" key="3">
    <source>
        <dbReference type="Google" id="ProtNLM"/>
    </source>
</evidence>
<feature type="chain" id="PRO_5030858232" description="Cyanovirin-N domain-containing protein" evidence="1">
    <location>
        <begin position="19"/>
        <end position="166"/>
    </location>
</feature>
<sequence length="166" mass="18071">MKISWISTLIVLPVIASASLRKSNSAAGSPRGGIQRCKYGGDTTMKEHLFGEFGEFIKSGEGICTKDWTFGITKGKGKLQLLKGKKVMWTAGVQNIDECKMQMGGAFTCKKKNGGGIWALNCGGKDGADMELRNNGKIILQMIKNTEKFKVNKFGSEVGNCDPKIW</sequence>